<organism evidence="10 11">
    <name type="scientific">Stutzerimonas tarimensis</name>
    <dbReference type="NCBI Taxonomy" id="1507735"/>
    <lineage>
        <taxon>Bacteria</taxon>
        <taxon>Pseudomonadati</taxon>
        <taxon>Pseudomonadota</taxon>
        <taxon>Gammaproteobacteria</taxon>
        <taxon>Pseudomonadales</taxon>
        <taxon>Pseudomonadaceae</taxon>
        <taxon>Stutzerimonas</taxon>
    </lineage>
</organism>
<dbReference type="Gene3D" id="1.10.357.20">
    <property type="entry name" value="SLC41 divalent cation transporters, integral membrane domain"/>
    <property type="match status" value="1"/>
</dbReference>
<evidence type="ECO:0000259" key="9">
    <source>
        <dbReference type="Pfam" id="PF01769"/>
    </source>
</evidence>
<comment type="subcellular location">
    <subcellularLocation>
        <location evidence="1">Membrane</location>
        <topology evidence="1">Multi-pass membrane protein</topology>
    </subcellularLocation>
</comment>
<dbReference type="PANTHER" id="PTHR41394:SF8">
    <property type="entry name" value="MAGNESIUM TRANSPORTER MGTE"/>
    <property type="match status" value="1"/>
</dbReference>
<comment type="caution">
    <text evidence="10">The sequence shown here is derived from an EMBL/GenBank/DDBJ whole genome shotgun (WGS) entry which is preliminary data.</text>
</comment>
<keyword evidence="4 8" id="KW-0812">Transmembrane</keyword>
<comment type="similarity">
    <text evidence="2">Belongs to the SLC41A transporter family.</text>
</comment>
<dbReference type="InterPro" id="IPR036739">
    <property type="entry name" value="SLC41_membr_dom_sf"/>
</dbReference>
<evidence type="ECO:0000256" key="8">
    <source>
        <dbReference type="SAM" id="Phobius"/>
    </source>
</evidence>
<evidence type="ECO:0000313" key="10">
    <source>
        <dbReference type="EMBL" id="MFC3606557.1"/>
    </source>
</evidence>
<evidence type="ECO:0000256" key="5">
    <source>
        <dbReference type="ARBA" id="ARBA00022842"/>
    </source>
</evidence>
<keyword evidence="7 8" id="KW-0472">Membrane</keyword>
<dbReference type="Pfam" id="PF01769">
    <property type="entry name" value="MgtE"/>
    <property type="match status" value="1"/>
</dbReference>
<keyword evidence="3" id="KW-0813">Transport</keyword>
<dbReference type="SUPFAM" id="SSF161093">
    <property type="entry name" value="MgtE membrane domain-like"/>
    <property type="match status" value="1"/>
</dbReference>
<dbReference type="PANTHER" id="PTHR41394">
    <property type="entry name" value="MAGNESIUM TRANSPORTER MGTE"/>
    <property type="match status" value="1"/>
</dbReference>
<evidence type="ECO:0000256" key="7">
    <source>
        <dbReference type="ARBA" id="ARBA00023136"/>
    </source>
</evidence>
<evidence type="ECO:0000256" key="2">
    <source>
        <dbReference type="ARBA" id="ARBA00009749"/>
    </source>
</evidence>
<feature type="domain" description="SLC41A/MgtE integral membrane" evidence="9">
    <location>
        <begin position="1"/>
        <end position="49"/>
    </location>
</feature>
<protein>
    <submittedName>
        <fullName evidence="10">Magnesium transporter</fullName>
    </submittedName>
</protein>
<gene>
    <name evidence="10" type="ORF">ACFOMF_01985</name>
</gene>
<keyword evidence="5" id="KW-0460">Magnesium</keyword>
<evidence type="ECO:0000256" key="1">
    <source>
        <dbReference type="ARBA" id="ARBA00004141"/>
    </source>
</evidence>
<dbReference type="Proteomes" id="UP001595630">
    <property type="component" value="Unassembled WGS sequence"/>
</dbReference>
<reference evidence="11" key="1">
    <citation type="journal article" date="2019" name="Int. J. Syst. Evol. Microbiol.">
        <title>The Global Catalogue of Microorganisms (GCM) 10K type strain sequencing project: providing services to taxonomists for standard genome sequencing and annotation.</title>
        <authorList>
            <consortium name="The Broad Institute Genomics Platform"/>
            <consortium name="The Broad Institute Genome Sequencing Center for Infectious Disease"/>
            <person name="Wu L."/>
            <person name="Ma J."/>
        </authorList>
    </citation>
    <scope>NUCLEOTIDE SEQUENCE [LARGE SCALE GENOMIC DNA]</scope>
    <source>
        <strain evidence="11">KCTC 42447</strain>
    </source>
</reference>
<sequence length="58" mass="5847">MVIVVIAGSLIGMCLPFLLSRLKLDPATASAPVVTSMADACGVLVYFGIATAVLGLPV</sequence>
<dbReference type="RefSeq" id="WP_386361010.1">
    <property type="nucleotide sequence ID" value="NZ_JBHRXZ010000003.1"/>
</dbReference>
<feature type="transmembrane region" description="Helical" evidence="8">
    <location>
        <begin position="37"/>
        <end position="56"/>
    </location>
</feature>
<keyword evidence="6 8" id="KW-1133">Transmembrane helix</keyword>
<accession>A0ABV7T1Z1</accession>
<proteinExistence type="inferred from homology"/>
<name>A0ABV7T1Z1_9GAMM</name>
<evidence type="ECO:0000256" key="4">
    <source>
        <dbReference type="ARBA" id="ARBA00022692"/>
    </source>
</evidence>
<evidence type="ECO:0000313" key="11">
    <source>
        <dbReference type="Proteomes" id="UP001595630"/>
    </source>
</evidence>
<dbReference type="EMBL" id="JBHRXZ010000003">
    <property type="protein sequence ID" value="MFC3606557.1"/>
    <property type="molecule type" value="Genomic_DNA"/>
</dbReference>
<dbReference type="InterPro" id="IPR006667">
    <property type="entry name" value="SLC41_membr_dom"/>
</dbReference>
<evidence type="ECO:0000256" key="3">
    <source>
        <dbReference type="ARBA" id="ARBA00022448"/>
    </source>
</evidence>
<keyword evidence="11" id="KW-1185">Reference proteome</keyword>
<evidence type="ECO:0000256" key="6">
    <source>
        <dbReference type="ARBA" id="ARBA00022989"/>
    </source>
</evidence>